<dbReference type="InterPro" id="IPR005024">
    <property type="entry name" value="Snf7_fam"/>
</dbReference>
<dbReference type="GO" id="GO:0005771">
    <property type="term" value="C:multivesicular body"/>
    <property type="evidence" value="ECO:0007669"/>
    <property type="project" value="TreeGrafter"/>
</dbReference>
<dbReference type="AlphaFoldDB" id="A0A9C7PUP0"/>
<dbReference type="EMBL" id="BQMJ01000022">
    <property type="protein sequence ID" value="GJQ11188.1"/>
    <property type="molecule type" value="Genomic_DNA"/>
</dbReference>
<comment type="similarity">
    <text evidence="1">Belongs to the SNF7 family.</text>
</comment>
<reference evidence="4" key="2">
    <citation type="submission" date="2022-01" db="EMBL/GenBank/DDBJ databases">
        <authorList>
            <person name="Hirooka S."/>
            <person name="Miyagishima S.Y."/>
        </authorList>
    </citation>
    <scope>NUCLEOTIDE SEQUENCE</scope>
    <source>
        <strain evidence="4">NBRC 102759</strain>
    </source>
</reference>
<dbReference type="Pfam" id="PF03357">
    <property type="entry name" value="Snf7"/>
    <property type="match status" value="1"/>
</dbReference>
<dbReference type="GO" id="GO:0032511">
    <property type="term" value="P:late endosome to vacuole transport via multivesicular body sorting pathway"/>
    <property type="evidence" value="ECO:0007669"/>
    <property type="project" value="TreeGrafter"/>
</dbReference>
<evidence type="ECO:0000313" key="5">
    <source>
        <dbReference type="Proteomes" id="UP001061958"/>
    </source>
</evidence>
<accession>A0A9C7PUP0</accession>
<organism evidence="4 5">
    <name type="scientific">Galdieria partita</name>
    <dbReference type="NCBI Taxonomy" id="83374"/>
    <lineage>
        <taxon>Eukaryota</taxon>
        <taxon>Rhodophyta</taxon>
        <taxon>Bangiophyceae</taxon>
        <taxon>Galdieriales</taxon>
        <taxon>Galdieriaceae</taxon>
        <taxon>Galdieria</taxon>
    </lineage>
</organism>
<reference evidence="4" key="1">
    <citation type="journal article" date="2022" name="Proc. Natl. Acad. Sci. U.S.A.">
        <title>Life cycle and functional genomics of the unicellular red alga Galdieria for elucidating algal and plant evolution and industrial use.</title>
        <authorList>
            <person name="Hirooka S."/>
            <person name="Itabashi T."/>
            <person name="Ichinose T.M."/>
            <person name="Onuma R."/>
            <person name="Fujiwara T."/>
            <person name="Yamashita S."/>
            <person name="Jong L.W."/>
            <person name="Tomita R."/>
            <person name="Iwane A.H."/>
            <person name="Miyagishima S.Y."/>
        </authorList>
    </citation>
    <scope>NUCLEOTIDE SEQUENCE</scope>
    <source>
        <strain evidence="4">NBRC 102759</strain>
    </source>
</reference>
<feature type="compositionally biased region" description="Acidic residues" evidence="3">
    <location>
        <begin position="209"/>
        <end position="218"/>
    </location>
</feature>
<evidence type="ECO:0000256" key="2">
    <source>
        <dbReference type="ARBA" id="ARBA00023054"/>
    </source>
</evidence>
<dbReference type="GO" id="GO:0006900">
    <property type="term" value="P:vesicle budding from membrane"/>
    <property type="evidence" value="ECO:0007669"/>
    <property type="project" value="TreeGrafter"/>
</dbReference>
<dbReference type="OrthoDB" id="3973241at2759"/>
<sequence length="218" mass="24793">MGWFSRKERPTLGKMQETLQLREENFDTKVAKFDQELLQYKSQLSKLKPGSPAYQSVKQRALGVLKKKKMYQAQRDRTSNQAFNLDQTQFAATSVKEAKDTVTIMKATAKDIKKGLKKVDIGELEDLHDDMAELIMDSEEIQEALGRTYDVGDIDEAELDGELEALEDDMLRDDLAEETPSYLKPRETNGGIGIQNETTSTHNERQKIEEDELSQLAT</sequence>
<evidence type="ECO:0000256" key="1">
    <source>
        <dbReference type="ARBA" id="ARBA00006190"/>
    </source>
</evidence>
<keyword evidence="2" id="KW-0175">Coiled coil</keyword>
<dbReference type="PANTHER" id="PTHR22761:SF12">
    <property type="entry name" value="CHARGED MULTIVESICULAR BODY PROTEIN 5"/>
    <property type="match status" value="1"/>
</dbReference>
<keyword evidence="5" id="KW-1185">Reference proteome</keyword>
<name>A0A9C7PUP0_9RHOD</name>
<evidence type="ECO:0000256" key="3">
    <source>
        <dbReference type="SAM" id="MobiDB-lite"/>
    </source>
</evidence>
<dbReference type="Gene3D" id="6.10.250.1710">
    <property type="match status" value="1"/>
</dbReference>
<protein>
    <recommendedName>
        <fullName evidence="6">SNF7 family protein</fullName>
    </recommendedName>
</protein>
<feature type="region of interest" description="Disordered" evidence="3">
    <location>
        <begin position="174"/>
        <end position="218"/>
    </location>
</feature>
<gene>
    <name evidence="4" type="ORF">GpartN1_g2979.t1</name>
</gene>
<comment type="caution">
    <text evidence="4">The sequence shown here is derived from an EMBL/GenBank/DDBJ whole genome shotgun (WGS) entry which is preliminary data.</text>
</comment>
<evidence type="ECO:0000313" key="4">
    <source>
        <dbReference type="EMBL" id="GJQ11188.1"/>
    </source>
</evidence>
<dbReference type="Proteomes" id="UP001061958">
    <property type="component" value="Unassembled WGS sequence"/>
</dbReference>
<evidence type="ECO:0008006" key="6">
    <source>
        <dbReference type="Google" id="ProtNLM"/>
    </source>
</evidence>
<proteinExistence type="inferred from homology"/>
<dbReference type="PANTHER" id="PTHR22761">
    <property type="entry name" value="CHARGED MULTIVESICULAR BODY PROTEIN"/>
    <property type="match status" value="1"/>
</dbReference>